<evidence type="ECO:0000313" key="2">
    <source>
        <dbReference type="Proteomes" id="UP000473113"/>
    </source>
</evidence>
<proteinExistence type="predicted"/>
<gene>
    <name evidence="1" type="ORF">G6Y24_16405</name>
</gene>
<sequence length="51" mass="5830">SLTLNNELIPGLTQEEYLTILRKELISESSEDKKSALQHFIDDVTKGVKRK</sequence>
<dbReference type="AlphaFoldDB" id="A0A6M1XTQ4"/>
<reference evidence="1 2" key="1">
    <citation type="submission" date="2020-02" db="EMBL/GenBank/DDBJ databases">
        <title>Detection of Heterogeneous Vancomycin Intermediate Resistance in Methicillin Resistant Staphylococcus aureus Isolates from Latin-America.</title>
        <authorList>
            <person name="Castro-Cardozo B."/>
            <person name="Berrio M."/>
            <person name="Vargas M.L."/>
            <person name="Carvajal L.P."/>
            <person name="Millan L.V."/>
            <person name="Rios R."/>
            <person name="Hernandez A."/>
            <person name="Rincon S.L."/>
            <person name="Cubides P."/>
            <person name="Forero E."/>
            <person name="Dinh A."/>
            <person name="Seas C."/>
            <person name="Munita J.M."/>
            <person name="Arias C.A."/>
            <person name="Reyes J."/>
            <person name="Diaz L."/>
        </authorList>
    </citation>
    <scope>NUCLEOTIDE SEQUENCE [LARGE SCALE GENOMIC DNA]</scope>
    <source>
        <strain evidence="1 2">UG255</strain>
    </source>
</reference>
<feature type="non-terminal residue" evidence="1">
    <location>
        <position position="1"/>
    </location>
</feature>
<dbReference type="Proteomes" id="UP000473113">
    <property type="component" value="Unassembled WGS sequence"/>
</dbReference>
<name>A0A6M1XTQ4_STAAU</name>
<evidence type="ECO:0000313" key="1">
    <source>
        <dbReference type="EMBL" id="NGW69024.1"/>
    </source>
</evidence>
<dbReference type="EMBL" id="JAALTR010000467">
    <property type="protein sequence ID" value="NGW69024.1"/>
    <property type="molecule type" value="Genomic_DNA"/>
</dbReference>
<accession>A0A6M1XTQ4</accession>
<comment type="caution">
    <text evidence="1">The sequence shown here is derived from an EMBL/GenBank/DDBJ whole genome shotgun (WGS) entry which is preliminary data.</text>
</comment>
<protein>
    <submittedName>
        <fullName evidence="1">TIGR00159 family protein</fullName>
    </submittedName>
</protein>
<organism evidence="1 2">
    <name type="scientific">Staphylococcus aureus</name>
    <dbReference type="NCBI Taxonomy" id="1280"/>
    <lineage>
        <taxon>Bacteria</taxon>
        <taxon>Bacillati</taxon>
        <taxon>Bacillota</taxon>
        <taxon>Bacilli</taxon>
        <taxon>Bacillales</taxon>
        <taxon>Staphylococcaceae</taxon>
        <taxon>Staphylococcus</taxon>
    </lineage>
</organism>